<evidence type="ECO:0000256" key="1">
    <source>
        <dbReference type="ARBA" id="ARBA00010932"/>
    </source>
</evidence>
<organism evidence="3 4">
    <name type="scientific">Agrilus planipennis</name>
    <name type="common">Emerald ash borer</name>
    <name type="synonym">Agrilus marcopoli</name>
    <dbReference type="NCBI Taxonomy" id="224129"/>
    <lineage>
        <taxon>Eukaryota</taxon>
        <taxon>Metazoa</taxon>
        <taxon>Ecdysozoa</taxon>
        <taxon>Arthropoda</taxon>
        <taxon>Hexapoda</taxon>
        <taxon>Insecta</taxon>
        <taxon>Pterygota</taxon>
        <taxon>Neoptera</taxon>
        <taxon>Endopterygota</taxon>
        <taxon>Coleoptera</taxon>
        <taxon>Polyphaga</taxon>
        <taxon>Elateriformia</taxon>
        <taxon>Buprestoidea</taxon>
        <taxon>Buprestidae</taxon>
        <taxon>Agrilinae</taxon>
        <taxon>Agrilus</taxon>
    </lineage>
</organism>
<dbReference type="InParanoid" id="A0A1W4X5R7"/>
<dbReference type="AlphaFoldDB" id="A0A1W4X5R7"/>
<dbReference type="InterPro" id="IPR020984">
    <property type="entry name" value="Speedy"/>
</dbReference>
<protein>
    <submittedName>
        <fullName evidence="4">Speedy protein A-like</fullName>
    </submittedName>
</protein>
<dbReference type="STRING" id="224129.A0A1W4X5R7"/>
<dbReference type="OrthoDB" id="9442170at2759"/>
<dbReference type="InterPro" id="IPR052316">
    <property type="entry name" value="Speedy-Ringo_regulator"/>
</dbReference>
<dbReference type="Proteomes" id="UP000192223">
    <property type="component" value="Unplaced"/>
</dbReference>
<keyword evidence="2" id="KW-0131">Cell cycle</keyword>
<evidence type="ECO:0000313" key="4">
    <source>
        <dbReference type="RefSeq" id="XP_018328172.1"/>
    </source>
</evidence>
<comment type="similarity">
    <text evidence="1">Belongs to the Speedy/Ringo family.</text>
</comment>
<evidence type="ECO:0000313" key="3">
    <source>
        <dbReference type="Proteomes" id="UP000192223"/>
    </source>
</evidence>
<dbReference type="KEGG" id="apln:108739007"/>
<dbReference type="PANTHER" id="PTHR31545">
    <property type="entry name" value="SEEDY PROTEIN A/C FAMILY MEMBER"/>
    <property type="match status" value="1"/>
</dbReference>
<accession>A0A1W4X5R7</accession>
<dbReference type="Pfam" id="PF11357">
    <property type="entry name" value="Spy1"/>
    <property type="match status" value="1"/>
</dbReference>
<name>A0A1W4X5R7_AGRPL</name>
<dbReference type="PANTHER" id="PTHR31545:SF5">
    <property type="entry name" value="SPEEDY PROTEIN A"/>
    <property type="match status" value="1"/>
</dbReference>
<sequence length="158" mass="19038">MSVDNYIGLFFSLLDGEEVQYFLKNDGCNVLADKYILASVFVYFLRAKLTEDEYNLRNFFLALYLCHEICEEIDEYKDEIVDYYLNIRRLFPPSTNQHFQKFMEDRFLFLKRMCYKGHIHRKLCEKLFILFPHVVWNRTRPLQHGGAHRCLPSCKQCL</sequence>
<proteinExistence type="inferred from homology"/>
<dbReference type="RefSeq" id="XP_018328172.1">
    <property type="nucleotide sequence ID" value="XM_018472670.1"/>
</dbReference>
<gene>
    <name evidence="4" type="primary">LOC108739007</name>
</gene>
<dbReference type="GO" id="GO:0019901">
    <property type="term" value="F:protein kinase binding"/>
    <property type="evidence" value="ECO:0007669"/>
    <property type="project" value="InterPro"/>
</dbReference>
<evidence type="ECO:0000256" key="2">
    <source>
        <dbReference type="ARBA" id="ARBA00023306"/>
    </source>
</evidence>
<dbReference type="GeneID" id="108739007"/>
<reference evidence="4" key="1">
    <citation type="submission" date="2025-08" db="UniProtKB">
        <authorList>
            <consortium name="RefSeq"/>
        </authorList>
    </citation>
    <scope>IDENTIFICATION</scope>
    <source>
        <tissue evidence="4">Entire body</tissue>
    </source>
</reference>
<keyword evidence="3" id="KW-1185">Reference proteome</keyword>